<feature type="compositionally biased region" description="Basic and acidic residues" evidence="1">
    <location>
        <begin position="38"/>
        <end position="47"/>
    </location>
</feature>
<dbReference type="EMBL" id="UGGV01000001">
    <property type="protein sequence ID" value="STO24212.1"/>
    <property type="molecule type" value="Genomic_DNA"/>
</dbReference>
<keyword evidence="4" id="KW-1185">Reference proteome</keyword>
<dbReference type="EMBL" id="FTNL01000021">
    <property type="protein sequence ID" value="SIR72089.1"/>
    <property type="molecule type" value="Genomic_DNA"/>
</dbReference>
<organism evidence="3 5">
    <name type="scientific">Fluoribacter gormanii</name>
    <dbReference type="NCBI Taxonomy" id="464"/>
    <lineage>
        <taxon>Bacteria</taxon>
        <taxon>Pseudomonadati</taxon>
        <taxon>Pseudomonadota</taxon>
        <taxon>Gammaproteobacteria</taxon>
        <taxon>Legionellales</taxon>
        <taxon>Legionellaceae</taxon>
        <taxon>Fluoribacter</taxon>
    </lineage>
</organism>
<dbReference type="Proteomes" id="UP000186808">
    <property type="component" value="Unassembled WGS sequence"/>
</dbReference>
<name>A0A377GIK9_9GAMM</name>
<dbReference type="OrthoDB" id="9918933at2"/>
<evidence type="ECO:0000313" key="4">
    <source>
        <dbReference type="Proteomes" id="UP000186808"/>
    </source>
</evidence>
<gene>
    <name evidence="3" type="ORF">NCTC11401_01018</name>
    <name evidence="2" type="ORF">SAMN05421777_12127</name>
</gene>
<sequence>MMSRFFSGVVKPAFETTGYTIAAAVVGSTIHTLTTMNDKTKEEKPESLDAEQDNSSSNVKMSF</sequence>
<proteinExistence type="predicted"/>
<protein>
    <submittedName>
        <fullName evidence="3">Uncharacterized protein</fullName>
    </submittedName>
</protein>
<evidence type="ECO:0000313" key="3">
    <source>
        <dbReference type="EMBL" id="STO24212.1"/>
    </source>
</evidence>
<evidence type="ECO:0000256" key="1">
    <source>
        <dbReference type="SAM" id="MobiDB-lite"/>
    </source>
</evidence>
<accession>A0A377GIK9</accession>
<reference evidence="2 4" key="1">
    <citation type="submission" date="2017-01" db="EMBL/GenBank/DDBJ databases">
        <authorList>
            <person name="Varghese N."/>
            <person name="Submissions S."/>
        </authorList>
    </citation>
    <scope>NUCLEOTIDE SEQUENCE [LARGE SCALE GENOMIC DNA]</scope>
    <source>
        <strain evidence="2 4">ATCC 33342</strain>
    </source>
</reference>
<feature type="compositionally biased region" description="Polar residues" evidence="1">
    <location>
        <begin position="53"/>
        <end position="63"/>
    </location>
</feature>
<feature type="region of interest" description="Disordered" evidence="1">
    <location>
        <begin position="36"/>
        <end position="63"/>
    </location>
</feature>
<dbReference type="Proteomes" id="UP000254374">
    <property type="component" value="Unassembled WGS sequence"/>
</dbReference>
<dbReference type="RefSeq" id="WP_131756877.1">
    <property type="nucleotide sequence ID" value="NZ_CAAAIV010000036.1"/>
</dbReference>
<evidence type="ECO:0000313" key="5">
    <source>
        <dbReference type="Proteomes" id="UP000254374"/>
    </source>
</evidence>
<reference evidence="3 5" key="2">
    <citation type="submission" date="2018-06" db="EMBL/GenBank/DDBJ databases">
        <authorList>
            <consortium name="Pathogen Informatics"/>
            <person name="Doyle S."/>
        </authorList>
    </citation>
    <scope>NUCLEOTIDE SEQUENCE [LARGE SCALE GENOMIC DNA]</scope>
    <source>
        <strain evidence="3 5">NCTC11401</strain>
    </source>
</reference>
<dbReference type="AlphaFoldDB" id="A0A377GIK9"/>
<evidence type="ECO:0000313" key="2">
    <source>
        <dbReference type="EMBL" id="SIR72089.1"/>
    </source>
</evidence>